<dbReference type="Proteomes" id="UP000193648">
    <property type="component" value="Unassembled WGS sequence"/>
</dbReference>
<dbReference type="PANTHER" id="PTHR24305:SF166">
    <property type="entry name" value="CYTOCHROME P450 12A4, MITOCHONDRIAL-RELATED"/>
    <property type="match status" value="1"/>
</dbReference>
<keyword evidence="5 6" id="KW-0349">Heme</keyword>
<organism evidence="7 8">
    <name type="scientific">Lobosporangium transversale</name>
    <dbReference type="NCBI Taxonomy" id="64571"/>
    <lineage>
        <taxon>Eukaryota</taxon>
        <taxon>Fungi</taxon>
        <taxon>Fungi incertae sedis</taxon>
        <taxon>Mucoromycota</taxon>
        <taxon>Mortierellomycotina</taxon>
        <taxon>Mortierellomycetes</taxon>
        <taxon>Mortierellales</taxon>
        <taxon>Mortierellaceae</taxon>
        <taxon>Lobosporangium</taxon>
    </lineage>
</organism>
<name>A0A1Y2G9L9_9FUNG</name>
<reference evidence="7 8" key="1">
    <citation type="submission" date="2016-07" db="EMBL/GenBank/DDBJ databases">
        <title>Pervasive Adenine N6-methylation of Active Genes in Fungi.</title>
        <authorList>
            <consortium name="DOE Joint Genome Institute"/>
            <person name="Mondo S.J."/>
            <person name="Dannebaum R.O."/>
            <person name="Kuo R.C."/>
            <person name="Labutti K."/>
            <person name="Haridas S."/>
            <person name="Kuo A."/>
            <person name="Salamov A."/>
            <person name="Ahrendt S.R."/>
            <person name="Lipzen A."/>
            <person name="Sullivan W."/>
            <person name="Andreopoulos W.B."/>
            <person name="Clum A."/>
            <person name="Lindquist E."/>
            <person name="Daum C."/>
            <person name="Ramamoorthy G.K."/>
            <person name="Gryganskyi A."/>
            <person name="Culley D."/>
            <person name="Magnuson J.K."/>
            <person name="James T.Y."/>
            <person name="O'Malley M.A."/>
            <person name="Stajich J.E."/>
            <person name="Spatafora J.W."/>
            <person name="Visel A."/>
            <person name="Grigoriev I.V."/>
        </authorList>
    </citation>
    <scope>NUCLEOTIDE SEQUENCE [LARGE SCALE GENOMIC DNA]</scope>
    <source>
        <strain evidence="7 8">NRRL 3116</strain>
    </source>
</reference>
<evidence type="ECO:0000313" key="8">
    <source>
        <dbReference type="Proteomes" id="UP000193648"/>
    </source>
</evidence>
<feature type="binding site" description="axial binding residue" evidence="5">
    <location>
        <position position="133"/>
    </location>
    <ligand>
        <name>heme</name>
        <dbReference type="ChEBI" id="CHEBI:30413"/>
    </ligand>
    <ligandPart>
        <name>Fe</name>
        <dbReference type="ChEBI" id="CHEBI:18248"/>
    </ligandPart>
</feature>
<dbReference type="STRING" id="64571.A0A1Y2G9L9"/>
<comment type="cofactor">
    <cofactor evidence="1 5">
        <name>heme</name>
        <dbReference type="ChEBI" id="CHEBI:30413"/>
    </cofactor>
</comment>
<evidence type="ECO:0000256" key="5">
    <source>
        <dbReference type="PIRSR" id="PIRSR602403-1"/>
    </source>
</evidence>
<dbReference type="PROSITE" id="PS00086">
    <property type="entry name" value="CYTOCHROME_P450"/>
    <property type="match status" value="1"/>
</dbReference>
<dbReference type="Gene3D" id="1.10.630.10">
    <property type="entry name" value="Cytochrome P450"/>
    <property type="match status" value="1"/>
</dbReference>
<dbReference type="InterPro" id="IPR002403">
    <property type="entry name" value="Cyt_P450_E_grp-IV"/>
</dbReference>
<dbReference type="InterPro" id="IPR036396">
    <property type="entry name" value="Cyt_P450_sf"/>
</dbReference>
<dbReference type="PRINTS" id="PR00385">
    <property type="entry name" value="P450"/>
</dbReference>
<evidence type="ECO:0000256" key="4">
    <source>
        <dbReference type="ARBA" id="ARBA00023004"/>
    </source>
</evidence>
<keyword evidence="4 5" id="KW-0408">Iron</keyword>
<keyword evidence="8" id="KW-1185">Reference proteome</keyword>
<dbReference type="PRINTS" id="PR00465">
    <property type="entry name" value="EP450IV"/>
</dbReference>
<accession>A0A1Y2G9L9</accession>
<evidence type="ECO:0000256" key="3">
    <source>
        <dbReference type="ARBA" id="ARBA00022723"/>
    </source>
</evidence>
<dbReference type="AlphaFoldDB" id="A0A1Y2G9L9"/>
<dbReference type="EMBL" id="MCFF01000054">
    <property type="protein sequence ID" value="ORZ04883.1"/>
    <property type="molecule type" value="Genomic_DNA"/>
</dbReference>
<dbReference type="OrthoDB" id="1470350at2759"/>
<dbReference type="GO" id="GO:0004497">
    <property type="term" value="F:monooxygenase activity"/>
    <property type="evidence" value="ECO:0007669"/>
    <property type="project" value="UniProtKB-KW"/>
</dbReference>
<evidence type="ECO:0000313" key="7">
    <source>
        <dbReference type="EMBL" id="ORZ04883.1"/>
    </source>
</evidence>
<evidence type="ECO:0000256" key="2">
    <source>
        <dbReference type="ARBA" id="ARBA00010617"/>
    </source>
</evidence>
<gene>
    <name evidence="7" type="ORF">BCR41DRAFT_283267</name>
</gene>
<keyword evidence="6" id="KW-0560">Oxidoreductase</keyword>
<dbReference type="InParanoid" id="A0A1Y2G9L9"/>
<feature type="non-terminal residue" evidence="7">
    <location>
        <position position="1"/>
    </location>
</feature>
<dbReference type="InterPro" id="IPR001128">
    <property type="entry name" value="Cyt_P450"/>
</dbReference>
<dbReference type="SUPFAM" id="SSF48264">
    <property type="entry name" value="Cytochrome P450"/>
    <property type="match status" value="1"/>
</dbReference>
<dbReference type="GeneID" id="33562095"/>
<evidence type="ECO:0000256" key="6">
    <source>
        <dbReference type="RuleBase" id="RU000461"/>
    </source>
</evidence>
<evidence type="ECO:0000256" key="1">
    <source>
        <dbReference type="ARBA" id="ARBA00001971"/>
    </source>
</evidence>
<keyword evidence="3 5" id="KW-0479">Metal-binding</keyword>
<dbReference type="GO" id="GO:0005506">
    <property type="term" value="F:iron ion binding"/>
    <property type="evidence" value="ECO:0007669"/>
    <property type="project" value="InterPro"/>
</dbReference>
<dbReference type="InterPro" id="IPR050121">
    <property type="entry name" value="Cytochrome_P450_monoxygenase"/>
</dbReference>
<dbReference type="GO" id="GO:0020037">
    <property type="term" value="F:heme binding"/>
    <property type="evidence" value="ECO:0007669"/>
    <property type="project" value="InterPro"/>
</dbReference>
<dbReference type="RefSeq" id="XP_021876820.1">
    <property type="nucleotide sequence ID" value="XM_022020251.1"/>
</dbReference>
<comment type="similarity">
    <text evidence="2 6">Belongs to the cytochrome P450 family.</text>
</comment>
<dbReference type="PANTHER" id="PTHR24305">
    <property type="entry name" value="CYTOCHROME P450"/>
    <property type="match status" value="1"/>
</dbReference>
<sequence>FTLMFLVKHPDKLSKLRSELDFATATNPCGSLPTYEQIRKLPYLTGCINESMRLHPVTTLGLPREVTEDVVMNNYYFPKGTKLLVQLALLHLSEEYFPQATEYIPERWIPEESPFPPVEAFTYYPFSAGSRICIGKNLAMMEMRLVLAALVRTYDMELVPNQR</sequence>
<protein>
    <submittedName>
        <fullName evidence="7">Cytochrome P450</fullName>
    </submittedName>
</protein>
<dbReference type="Pfam" id="PF00067">
    <property type="entry name" value="p450"/>
    <property type="match status" value="1"/>
</dbReference>
<proteinExistence type="inferred from homology"/>
<dbReference type="GO" id="GO:0016705">
    <property type="term" value="F:oxidoreductase activity, acting on paired donors, with incorporation or reduction of molecular oxygen"/>
    <property type="evidence" value="ECO:0007669"/>
    <property type="project" value="InterPro"/>
</dbReference>
<feature type="non-terminal residue" evidence="7">
    <location>
        <position position="163"/>
    </location>
</feature>
<dbReference type="InterPro" id="IPR017972">
    <property type="entry name" value="Cyt_P450_CS"/>
</dbReference>
<comment type="caution">
    <text evidence="7">The sequence shown here is derived from an EMBL/GenBank/DDBJ whole genome shotgun (WGS) entry which is preliminary data.</text>
</comment>
<keyword evidence="6" id="KW-0503">Monooxygenase</keyword>